<comment type="caution">
    <text evidence="1">The sequence shown here is derived from an EMBL/GenBank/DDBJ whole genome shotgun (WGS) entry which is preliminary data.</text>
</comment>
<protein>
    <submittedName>
        <fullName evidence="1">Uncharacterized protein</fullName>
    </submittedName>
</protein>
<organism evidence="1 2">
    <name type="scientific">Aspergillus melleus</name>
    <dbReference type="NCBI Taxonomy" id="138277"/>
    <lineage>
        <taxon>Eukaryota</taxon>
        <taxon>Fungi</taxon>
        <taxon>Dikarya</taxon>
        <taxon>Ascomycota</taxon>
        <taxon>Pezizomycotina</taxon>
        <taxon>Eurotiomycetes</taxon>
        <taxon>Eurotiomycetidae</taxon>
        <taxon>Eurotiales</taxon>
        <taxon>Aspergillaceae</taxon>
        <taxon>Aspergillus</taxon>
        <taxon>Aspergillus subgen. Circumdati</taxon>
    </lineage>
</organism>
<reference evidence="1 2" key="1">
    <citation type="journal article" date="2023" name="ACS Omega">
        <title>Identification of the Neoaspergillic Acid Biosynthesis Gene Cluster by Establishing an In Vitro CRISPR-Ribonucleoprotein Genetic System in Aspergillus melleus.</title>
        <authorList>
            <person name="Yuan B."/>
            <person name="Grau M.F."/>
            <person name="Murata R.M."/>
            <person name="Torok T."/>
            <person name="Venkateswaran K."/>
            <person name="Stajich J.E."/>
            <person name="Wang C.C.C."/>
        </authorList>
    </citation>
    <scope>NUCLEOTIDE SEQUENCE [LARGE SCALE GENOMIC DNA]</scope>
    <source>
        <strain evidence="1 2">IMV 1140</strain>
    </source>
</reference>
<dbReference type="Proteomes" id="UP001177260">
    <property type="component" value="Unassembled WGS sequence"/>
</dbReference>
<evidence type="ECO:0000313" key="2">
    <source>
        <dbReference type="Proteomes" id="UP001177260"/>
    </source>
</evidence>
<gene>
    <name evidence="1" type="ORF">N8T08_007431</name>
</gene>
<keyword evidence="2" id="KW-1185">Reference proteome</keyword>
<dbReference type="EMBL" id="JAOPJF010000048">
    <property type="protein sequence ID" value="KAK1142627.1"/>
    <property type="molecule type" value="Genomic_DNA"/>
</dbReference>
<sequence>MDSGTHGKIATHPFPKPVSTVNYGPELLVTVWVVTGLSIVAVVLRSVSNYKFGNFQLSDLVTLFGLVLLIIAAAISNIAVEFGYGLAAGSQGPNHEANSLKYSAIGQAIVVVAATAGRIGFILYLIELLAARALHRMVLWLLISFQVVINAVSVFLLFFQCSIHVGELFHPGKQSHCESLDIQIKYGYFQGAFNSACDLLLAVFPVYIFWRFNWTVRLKLVLISLLSLGIVAMAASLVKTIEYPTIMLSRNPRTNRVTLLRWMFIEAGAVLITASIPCLRPLAVWLVRKFITRVYHRYRRHTRIANGSNTPLSTMFKGSGSGSVSASANASANASATQFSQDWKMRWIMPYVQQREVVGEDGVERHILANITTHIFAGDREFLDRHTSGGIVKKVEVEVRVADEIPLTEGDGL</sequence>
<evidence type="ECO:0000313" key="1">
    <source>
        <dbReference type="EMBL" id="KAK1142627.1"/>
    </source>
</evidence>
<name>A0ACC3AXU2_9EURO</name>
<proteinExistence type="predicted"/>
<accession>A0ACC3AXU2</accession>